<keyword evidence="11" id="KW-1185">Reference proteome</keyword>
<dbReference type="Pfam" id="PF00005">
    <property type="entry name" value="ABC_tran"/>
    <property type="match status" value="1"/>
</dbReference>
<evidence type="ECO:0000256" key="5">
    <source>
        <dbReference type="ARBA" id="ARBA00022741"/>
    </source>
</evidence>
<dbReference type="SUPFAM" id="SSF52540">
    <property type="entry name" value="P-loop containing nucleoside triphosphate hydrolases"/>
    <property type="match status" value="1"/>
</dbReference>
<evidence type="ECO:0000313" key="10">
    <source>
        <dbReference type="EMBL" id="MCP8899819.1"/>
    </source>
</evidence>
<reference evidence="10" key="1">
    <citation type="submission" date="2022-05" db="EMBL/GenBank/DDBJ databases">
        <authorList>
            <person name="Sun H.-N."/>
        </authorList>
    </citation>
    <scope>NUCLEOTIDE SEQUENCE</scope>
    <source>
        <strain evidence="10">HB14</strain>
    </source>
</reference>
<evidence type="ECO:0000256" key="1">
    <source>
        <dbReference type="ARBA" id="ARBA00004202"/>
    </source>
</evidence>
<dbReference type="InterPro" id="IPR003593">
    <property type="entry name" value="AAA+_ATPase"/>
</dbReference>
<organism evidence="10 11">
    <name type="scientific">Gilvimarinus xylanilyticus</name>
    <dbReference type="NCBI Taxonomy" id="2944139"/>
    <lineage>
        <taxon>Bacteria</taxon>
        <taxon>Pseudomonadati</taxon>
        <taxon>Pseudomonadota</taxon>
        <taxon>Gammaproteobacteria</taxon>
        <taxon>Cellvibrionales</taxon>
        <taxon>Cellvibrionaceae</taxon>
        <taxon>Gilvimarinus</taxon>
    </lineage>
</organism>
<keyword evidence="3" id="KW-0813">Transport</keyword>
<evidence type="ECO:0000256" key="6">
    <source>
        <dbReference type="ARBA" id="ARBA00022840"/>
    </source>
</evidence>
<comment type="subcellular location">
    <subcellularLocation>
        <location evidence="1">Cell membrane</location>
        <topology evidence="1">Peripheral membrane protein</topology>
    </subcellularLocation>
</comment>
<feature type="domain" description="ABC transporter" evidence="9">
    <location>
        <begin position="6"/>
        <end position="240"/>
    </location>
</feature>
<evidence type="ECO:0000256" key="2">
    <source>
        <dbReference type="ARBA" id="ARBA00005417"/>
    </source>
</evidence>
<dbReference type="RefSeq" id="WP_253968117.1">
    <property type="nucleotide sequence ID" value="NZ_JAMFTH010000003.1"/>
</dbReference>
<feature type="region of interest" description="Disordered" evidence="8">
    <location>
        <begin position="263"/>
        <end position="283"/>
    </location>
</feature>
<comment type="caution">
    <text evidence="10">The sequence shown here is derived from an EMBL/GenBank/DDBJ whole genome shotgun (WGS) entry which is preliminary data.</text>
</comment>
<dbReference type="EMBL" id="JAMFTH010000003">
    <property type="protein sequence ID" value="MCP8899819.1"/>
    <property type="molecule type" value="Genomic_DNA"/>
</dbReference>
<accession>A0A9X2KTZ6</accession>
<dbReference type="PROSITE" id="PS00211">
    <property type="entry name" value="ABC_TRANSPORTER_1"/>
    <property type="match status" value="1"/>
</dbReference>
<dbReference type="InterPro" id="IPR050166">
    <property type="entry name" value="ABC_transporter_ATP-bind"/>
</dbReference>
<protein>
    <submittedName>
        <fullName evidence="10">ABC transporter ATP-binding protein</fullName>
    </submittedName>
</protein>
<comment type="similarity">
    <text evidence="2">Belongs to the ABC transporter superfamily.</text>
</comment>
<evidence type="ECO:0000256" key="4">
    <source>
        <dbReference type="ARBA" id="ARBA00022475"/>
    </source>
</evidence>
<evidence type="ECO:0000256" key="7">
    <source>
        <dbReference type="ARBA" id="ARBA00023136"/>
    </source>
</evidence>
<dbReference type="Gene3D" id="3.40.50.300">
    <property type="entry name" value="P-loop containing nucleotide triphosphate hydrolases"/>
    <property type="match status" value="1"/>
</dbReference>
<dbReference type="GO" id="GO:0005524">
    <property type="term" value="F:ATP binding"/>
    <property type="evidence" value="ECO:0007669"/>
    <property type="project" value="UniProtKB-KW"/>
</dbReference>
<reference evidence="10" key="2">
    <citation type="submission" date="2023-01" db="EMBL/GenBank/DDBJ databases">
        <title>Gilvimarinus xylanilyticus HB14 isolated from Caulerpa lentillifera aquaculture base in Hainan, China.</title>
        <authorList>
            <person name="Zhang Y.-J."/>
        </authorList>
    </citation>
    <scope>NUCLEOTIDE SEQUENCE</scope>
    <source>
        <strain evidence="10">HB14</strain>
    </source>
</reference>
<sequence length="283" mass="31245">MSKTHLELTQVGISFPTPKGPFCALQDVNLKIKQGEFVSLIGHSGCGKSTVLNIVAGLYQATTGGVVLNGREVNEPGPERAVVFQNHSLLPWLSAYQNVELAVKRVFGRSKSRAEMREWIEHNLELVQMGHALHKKPDEISGGMKQRVGIARALAMEPQVLLMDEPFGALDALTRAHLQDSLMDIQAELGNTVIMITHDVDEAVLLSDRIVMMTNGPAASIGEILDVDLPRPRDRLALADNADYNHYRSAVLRFLYEKQRKVEPISAKRSAKSSEKSKTHHVA</sequence>
<dbReference type="NCBIfam" id="TIGR01184">
    <property type="entry name" value="ntrCD"/>
    <property type="match status" value="1"/>
</dbReference>
<dbReference type="CDD" id="cd03293">
    <property type="entry name" value="ABC_NrtD_SsuB_transporters"/>
    <property type="match status" value="1"/>
</dbReference>
<dbReference type="PANTHER" id="PTHR42788">
    <property type="entry name" value="TAURINE IMPORT ATP-BINDING PROTEIN-RELATED"/>
    <property type="match status" value="1"/>
</dbReference>
<evidence type="ECO:0000259" key="9">
    <source>
        <dbReference type="PROSITE" id="PS50893"/>
    </source>
</evidence>
<evidence type="ECO:0000256" key="8">
    <source>
        <dbReference type="SAM" id="MobiDB-lite"/>
    </source>
</evidence>
<keyword evidence="5" id="KW-0547">Nucleotide-binding</keyword>
<dbReference type="PROSITE" id="PS50893">
    <property type="entry name" value="ABC_TRANSPORTER_2"/>
    <property type="match status" value="1"/>
</dbReference>
<proteinExistence type="inferred from homology"/>
<dbReference type="SMART" id="SM00382">
    <property type="entry name" value="AAA"/>
    <property type="match status" value="1"/>
</dbReference>
<dbReference type="GO" id="GO:0005886">
    <property type="term" value="C:plasma membrane"/>
    <property type="evidence" value="ECO:0007669"/>
    <property type="project" value="UniProtKB-SubCell"/>
</dbReference>
<dbReference type="InterPro" id="IPR005890">
    <property type="entry name" value="NO3_transporter_ATP-bd-like"/>
</dbReference>
<name>A0A9X2KTZ6_9GAMM</name>
<keyword evidence="6 10" id="KW-0067">ATP-binding</keyword>
<evidence type="ECO:0000313" key="11">
    <source>
        <dbReference type="Proteomes" id="UP001139319"/>
    </source>
</evidence>
<dbReference type="PANTHER" id="PTHR42788:SF7">
    <property type="entry name" value="NITRATE ABC TRANSPORTER ATP-BINDING PROTEIN"/>
    <property type="match status" value="1"/>
</dbReference>
<dbReference type="GO" id="GO:0015112">
    <property type="term" value="F:nitrate transmembrane transporter activity"/>
    <property type="evidence" value="ECO:0007669"/>
    <property type="project" value="InterPro"/>
</dbReference>
<evidence type="ECO:0000256" key="3">
    <source>
        <dbReference type="ARBA" id="ARBA00022448"/>
    </source>
</evidence>
<dbReference type="Proteomes" id="UP001139319">
    <property type="component" value="Unassembled WGS sequence"/>
</dbReference>
<dbReference type="GO" id="GO:0016887">
    <property type="term" value="F:ATP hydrolysis activity"/>
    <property type="evidence" value="ECO:0007669"/>
    <property type="project" value="InterPro"/>
</dbReference>
<keyword evidence="7" id="KW-0472">Membrane</keyword>
<dbReference type="AlphaFoldDB" id="A0A9X2KTZ6"/>
<dbReference type="InterPro" id="IPR027417">
    <property type="entry name" value="P-loop_NTPase"/>
</dbReference>
<keyword evidence="4" id="KW-1003">Cell membrane</keyword>
<dbReference type="InterPro" id="IPR003439">
    <property type="entry name" value="ABC_transporter-like_ATP-bd"/>
</dbReference>
<gene>
    <name evidence="10" type="ORF">M6D89_10970</name>
</gene>
<dbReference type="InterPro" id="IPR017871">
    <property type="entry name" value="ABC_transporter-like_CS"/>
</dbReference>